<dbReference type="InterPro" id="IPR011622">
    <property type="entry name" value="7TMR_DISM_rcpt_extracell_dom2"/>
</dbReference>
<dbReference type="FunFam" id="3.30.70.270:FF:000001">
    <property type="entry name" value="Diguanylate cyclase domain protein"/>
    <property type="match status" value="1"/>
</dbReference>
<dbReference type="Pfam" id="PF07695">
    <property type="entry name" value="7TMR-DISM_7TM"/>
    <property type="match status" value="1"/>
</dbReference>
<sequence>MLNSVTVLNSVTTSGGFRLTNKAAARVRWWLFCLLASFFLSTTAFSAELRIGDESSYALSRHFASLQNAGPGLTLTQVLMQSDQFNAPEPHSVSATNFGLTRDEVWLRLSFKTARMLPERWLLEVGHASLDNIDLYIAEQNAEYRHEHAGDLLPFSAKALKHRHHLFELSLKPDTEHSLYLRVTSQGTLSVPVTLWQPDALWASDQLSYSFLSLYYGLALGLLIYNLFLYFSLREKLYLIYVPFVAFLAFGQAGLAGLVGQFIWPDNALLTHLSPTASVSLAGLFGAIFVQRFLAGTPRSMKMQWVMPLIGVIYALTFLCTVFVSYFIAAVVVNLTSLVFAFTALIMGGVSLYRRHPGARFFVLAWISLLLSILVMALHNLGTLPSNAFTANALLFGSAAEMLLLSLALADRINSIQHAQDQAQQDALAVNREMLAALRDNERLLESRVAERTLALEAANVQLQLSKQLLEQQANHDALTGLANRKLLNDRLEGALLRAKRNDSSFALMMIDLDWFKAINDQHGHQAGDRVLIEVADRLKASLREVDTVARVGGDEFVLVIESVSNRAALSVIRHKLSHAVLQPIHLTDDIWVSIGMSIGVAMYPEDAQDIELLVSVADRAMYSAKPVPPMSAR</sequence>
<dbReference type="PANTHER" id="PTHR46663">
    <property type="entry name" value="DIGUANYLATE CYCLASE DGCT-RELATED"/>
    <property type="match status" value="1"/>
</dbReference>
<feature type="transmembrane region" description="Helical" evidence="3">
    <location>
        <begin position="361"/>
        <end position="382"/>
    </location>
</feature>
<organism evidence="5 6">
    <name type="scientific">Halopseudomonas laoshanensis</name>
    <dbReference type="NCBI Taxonomy" id="2268758"/>
    <lineage>
        <taxon>Bacteria</taxon>
        <taxon>Pseudomonadati</taxon>
        <taxon>Pseudomonadota</taxon>
        <taxon>Gammaproteobacteria</taxon>
        <taxon>Pseudomonadales</taxon>
        <taxon>Pseudomonadaceae</taxon>
        <taxon>Halopseudomonas</taxon>
    </lineage>
</organism>
<evidence type="ECO:0000313" key="5">
    <source>
        <dbReference type="EMBL" id="KAA0696828.1"/>
    </source>
</evidence>
<feature type="transmembrane region" description="Helical" evidence="3">
    <location>
        <begin position="276"/>
        <end position="294"/>
    </location>
</feature>
<comment type="caution">
    <text evidence="5">The sequence shown here is derived from an EMBL/GenBank/DDBJ whole genome shotgun (WGS) entry which is preliminary data.</text>
</comment>
<evidence type="ECO:0000256" key="2">
    <source>
        <dbReference type="ARBA" id="ARBA00004533"/>
    </source>
</evidence>
<feature type="transmembrane region" description="Helical" evidence="3">
    <location>
        <begin position="238"/>
        <end position="264"/>
    </location>
</feature>
<dbReference type="InterPro" id="IPR000160">
    <property type="entry name" value="GGDEF_dom"/>
</dbReference>
<dbReference type="NCBIfam" id="TIGR00254">
    <property type="entry name" value="GGDEF"/>
    <property type="match status" value="1"/>
</dbReference>
<feature type="transmembrane region" description="Helical" evidence="3">
    <location>
        <begin position="335"/>
        <end position="354"/>
    </location>
</feature>
<dbReference type="PANTHER" id="PTHR46663:SF2">
    <property type="entry name" value="GGDEF DOMAIN-CONTAINING PROTEIN"/>
    <property type="match status" value="1"/>
</dbReference>
<dbReference type="SMART" id="SM00267">
    <property type="entry name" value="GGDEF"/>
    <property type="match status" value="1"/>
</dbReference>
<evidence type="ECO:0000259" key="4">
    <source>
        <dbReference type="PROSITE" id="PS50887"/>
    </source>
</evidence>
<dbReference type="Pfam" id="PF00990">
    <property type="entry name" value="GGDEF"/>
    <property type="match status" value="1"/>
</dbReference>
<dbReference type="GO" id="GO:0003824">
    <property type="term" value="F:catalytic activity"/>
    <property type="evidence" value="ECO:0007669"/>
    <property type="project" value="UniProtKB-ARBA"/>
</dbReference>
<dbReference type="InterPro" id="IPR052163">
    <property type="entry name" value="DGC-Regulatory_Protein"/>
</dbReference>
<dbReference type="EMBL" id="QOVF01000001">
    <property type="protein sequence ID" value="KAA0696828.1"/>
    <property type="molecule type" value="Genomic_DNA"/>
</dbReference>
<keyword evidence="3" id="KW-0812">Transmembrane</keyword>
<feature type="transmembrane region" description="Helical" evidence="3">
    <location>
        <begin position="306"/>
        <end position="329"/>
    </location>
</feature>
<dbReference type="InterPro" id="IPR043128">
    <property type="entry name" value="Rev_trsase/Diguanyl_cyclase"/>
</dbReference>
<feature type="transmembrane region" description="Helical" evidence="3">
    <location>
        <begin position="388"/>
        <end position="410"/>
    </location>
</feature>
<evidence type="ECO:0000256" key="1">
    <source>
        <dbReference type="ARBA" id="ARBA00001946"/>
    </source>
</evidence>
<dbReference type="GO" id="GO:0005886">
    <property type="term" value="C:plasma membrane"/>
    <property type="evidence" value="ECO:0007669"/>
    <property type="project" value="UniProtKB-SubCell"/>
</dbReference>
<dbReference type="SUPFAM" id="SSF55073">
    <property type="entry name" value="Nucleotide cyclase"/>
    <property type="match status" value="1"/>
</dbReference>
<dbReference type="AlphaFoldDB" id="A0A7V7GWT1"/>
<dbReference type="Gene3D" id="3.30.70.270">
    <property type="match status" value="1"/>
</dbReference>
<protein>
    <submittedName>
        <fullName evidence="5">GGDEF domain-containing protein</fullName>
    </submittedName>
</protein>
<keyword evidence="3" id="KW-0472">Membrane</keyword>
<dbReference type="Proteomes" id="UP000463138">
    <property type="component" value="Unassembled WGS sequence"/>
</dbReference>
<accession>A0A7V7GWT1</accession>
<keyword evidence="3" id="KW-1133">Transmembrane helix</keyword>
<dbReference type="Gene3D" id="2.60.40.2380">
    <property type="match status" value="1"/>
</dbReference>
<keyword evidence="6" id="KW-1185">Reference proteome</keyword>
<evidence type="ECO:0000256" key="3">
    <source>
        <dbReference type="SAM" id="Phobius"/>
    </source>
</evidence>
<name>A0A7V7GWT1_9GAMM</name>
<feature type="transmembrane region" description="Helical" evidence="3">
    <location>
        <begin position="214"/>
        <end position="231"/>
    </location>
</feature>
<feature type="domain" description="GGDEF" evidence="4">
    <location>
        <begin position="504"/>
        <end position="634"/>
    </location>
</feature>
<dbReference type="CDD" id="cd01949">
    <property type="entry name" value="GGDEF"/>
    <property type="match status" value="1"/>
</dbReference>
<comment type="subcellular location">
    <subcellularLocation>
        <location evidence="2">Cell inner membrane</location>
    </subcellularLocation>
</comment>
<reference evidence="5 6" key="1">
    <citation type="submission" date="2018-07" db="EMBL/GenBank/DDBJ databases">
        <title>Pseudomonas laoshanensis sp. nov., isolated from soil.</title>
        <authorList>
            <person name="Sun J."/>
            <person name="Yu L."/>
            <person name="Wang M."/>
            <person name="Zhang C."/>
        </authorList>
    </citation>
    <scope>NUCLEOTIDE SEQUENCE [LARGE SCALE GENOMIC DNA]</scope>
    <source>
        <strain evidence="5 6">Y22</strain>
    </source>
</reference>
<dbReference type="InterPro" id="IPR029787">
    <property type="entry name" value="Nucleotide_cyclase"/>
</dbReference>
<dbReference type="Pfam" id="PF07696">
    <property type="entry name" value="7TMR-DISMED2"/>
    <property type="match status" value="1"/>
</dbReference>
<comment type="cofactor">
    <cofactor evidence="1">
        <name>Mg(2+)</name>
        <dbReference type="ChEBI" id="CHEBI:18420"/>
    </cofactor>
</comment>
<evidence type="ECO:0000313" key="6">
    <source>
        <dbReference type="Proteomes" id="UP000463138"/>
    </source>
</evidence>
<proteinExistence type="predicted"/>
<gene>
    <name evidence="5" type="ORF">DT594_05790</name>
</gene>
<dbReference type="InterPro" id="IPR011623">
    <property type="entry name" value="7TMR_DISM_rcpt_extracell_dom1"/>
</dbReference>
<dbReference type="PROSITE" id="PS50887">
    <property type="entry name" value="GGDEF"/>
    <property type="match status" value="1"/>
</dbReference>